<keyword evidence="3" id="KW-1133">Transmembrane helix</keyword>
<dbReference type="CDD" id="cd16425">
    <property type="entry name" value="TrbF"/>
    <property type="match status" value="1"/>
</dbReference>
<sequence>MGGIQMDRHSMPFFRKSADKAKPLTVAPGMYGNESPEQAIFDRTTRITVDRNHWKLTTVGLGAIAVAAILTREPPPSVVKVVGVSSDVTGKPITRELDAFRPDERQVQAALKDLVQRWFTIEPILTPQIESSRMAANLRSVREQMLGAAKDQFNAWVQEDEPFRQVMASPNLTREPKFINIASLPDSTVVVEFVTTTTEDGYKPRKQRFTITFRYQTKPADKEAVLGTNPFGVYPIFFSIQKSAA</sequence>
<dbReference type="SUPFAM" id="SSF54427">
    <property type="entry name" value="NTF2-like"/>
    <property type="match status" value="1"/>
</dbReference>
<accession>A0A4Q7RP02</accession>
<evidence type="ECO:0000313" key="6">
    <source>
        <dbReference type="EMBL" id="RZT35416.1"/>
    </source>
</evidence>
<organism evidence="6 7">
    <name type="scientific">Cupriavidus agavae</name>
    <dbReference type="NCBI Taxonomy" id="1001822"/>
    <lineage>
        <taxon>Bacteria</taxon>
        <taxon>Pseudomonadati</taxon>
        <taxon>Pseudomonadota</taxon>
        <taxon>Betaproteobacteria</taxon>
        <taxon>Burkholderiales</taxon>
        <taxon>Burkholderiaceae</taxon>
        <taxon>Cupriavidus</taxon>
    </lineage>
</organism>
<gene>
    <name evidence="6" type="ORF">EV147_3852</name>
</gene>
<keyword evidence="7" id="KW-1185">Reference proteome</keyword>
<protein>
    <submittedName>
        <fullName evidence="6">Type IV secretory pathway component VirB8</fullName>
    </submittedName>
</protein>
<evidence type="ECO:0000256" key="4">
    <source>
        <dbReference type="ARBA" id="ARBA00023136"/>
    </source>
</evidence>
<evidence type="ECO:0000256" key="3">
    <source>
        <dbReference type="ARBA" id="ARBA00022989"/>
    </source>
</evidence>
<dbReference type="EMBL" id="SGXM01000006">
    <property type="protein sequence ID" value="RZT35416.1"/>
    <property type="molecule type" value="Genomic_DNA"/>
</dbReference>
<evidence type="ECO:0000256" key="1">
    <source>
        <dbReference type="ARBA" id="ARBA00004167"/>
    </source>
</evidence>
<proteinExistence type="predicted"/>
<keyword evidence="4" id="KW-0472">Membrane</keyword>
<dbReference type="InterPro" id="IPR032710">
    <property type="entry name" value="NTF2-like_dom_sf"/>
</dbReference>
<dbReference type="InterPro" id="IPR035658">
    <property type="entry name" value="TrbF"/>
</dbReference>
<dbReference type="Gene3D" id="3.10.450.230">
    <property type="entry name" value="VirB8 protein"/>
    <property type="match status" value="1"/>
</dbReference>
<dbReference type="AlphaFoldDB" id="A0A4Q7RP02"/>
<dbReference type="GO" id="GO:0016020">
    <property type="term" value="C:membrane"/>
    <property type="evidence" value="ECO:0007669"/>
    <property type="project" value="UniProtKB-SubCell"/>
</dbReference>
<evidence type="ECO:0000259" key="5">
    <source>
        <dbReference type="Pfam" id="PF04335"/>
    </source>
</evidence>
<dbReference type="Pfam" id="PF04335">
    <property type="entry name" value="VirB8"/>
    <property type="match status" value="1"/>
</dbReference>
<reference evidence="6 7" key="1">
    <citation type="journal article" date="2015" name="Stand. Genomic Sci.">
        <title>Genomic Encyclopedia of Bacterial and Archaeal Type Strains, Phase III: the genomes of soil and plant-associated and newly described type strains.</title>
        <authorList>
            <person name="Whitman W.B."/>
            <person name="Woyke T."/>
            <person name="Klenk H.P."/>
            <person name="Zhou Y."/>
            <person name="Lilburn T.G."/>
            <person name="Beck B.J."/>
            <person name="De Vos P."/>
            <person name="Vandamme P."/>
            <person name="Eisen J.A."/>
            <person name="Garrity G."/>
            <person name="Hugenholtz P."/>
            <person name="Kyrpides N.C."/>
        </authorList>
    </citation>
    <scope>NUCLEOTIDE SEQUENCE [LARGE SCALE GENOMIC DNA]</scope>
    <source>
        <strain evidence="6 7">ASC-9842</strain>
    </source>
</reference>
<dbReference type="Proteomes" id="UP000291078">
    <property type="component" value="Unassembled WGS sequence"/>
</dbReference>
<dbReference type="InterPro" id="IPR007430">
    <property type="entry name" value="VirB8"/>
</dbReference>
<evidence type="ECO:0000256" key="2">
    <source>
        <dbReference type="ARBA" id="ARBA00022692"/>
    </source>
</evidence>
<keyword evidence="2" id="KW-0812">Transmembrane</keyword>
<comment type="caution">
    <text evidence="6">The sequence shown here is derived from an EMBL/GenBank/DDBJ whole genome shotgun (WGS) entry which is preliminary data.</text>
</comment>
<feature type="domain" description="Bacterial virulence protein VirB8" evidence="5">
    <location>
        <begin position="37"/>
        <end position="242"/>
    </location>
</feature>
<comment type="subcellular location">
    <subcellularLocation>
        <location evidence="1">Membrane</location>
        <topology evidence="1">Single-pass membrane protein</topology>
    </subcellularLocation>
</comment>
<evidence type="ECO:0000313" key="7">
    <source>
        <dbReference type="Proteomes" id="UP000291078"/>
    </source>
</evidence>
<name>A0A4Q7RP02_9BURK</name>